<reference evidence="1" key="1">
    <citation type="submission" date="2016-08" db="EMBL/GenBank/DDBJ databases">
        <title>Complete Genome Seqeunce of Paenibacillus sp. BIHB 4019 from tea rhizoplane.</title>
        <authorList>
            <person name="Thakur R."/>
            <person name="Swarnkar M.K."/>
            <person name="Gulati A."/>
        </authorList>
    </citation>
    <scope>NUCLEOTIDE SEQUENCE [LARGE SCALE GENOMIC DNA]</scope>
    <source>
        <strain evidence="1">BIHB4019</strain>
    </source>
</reference>
<organism evidence="1">
    <name type="scientific">Paenibacillus sp. BIHB 4019</name>
    <dbReference type="NCBI Taxonomy" id="1870819"/>
    <lineage>
        <taxon>Bacteria</taxon>
        <taxon>Bacillati</taxon>
        <taxon>Bacillota</taxon>
        <taxon>Bacilli</taxon>
        <taxon>Bacillales</taxon>
        <taxon>Paenibacillaceae</taxon>
        <taxon>Paenibacillus</taxon>
    </lineage>
</organism>
<dbReference type="Pfam" id="PF00805">
    <property type="entry name" value="Pentapeptide"/>
    <property type="match status" value="2"/>
</dbReference>
<dbReference type="InterPro" id="IPR001646">
    <property type="entry name" value="5peptide_repeat"/>
</dbReference>
<evidence type="ECO:0008006" key="2">
    <source>
        <dbReference type="Google" id="ProtNLM"/>
    </source>
</evidence>
<proteinExistence type="predicted"/>
<dbReference type="PANTHER" id="PTHR14136:SF17">
    <property type="entry name" value="BTB_POZ DOMAIN-CONTAINING PROTEIN KCTD9"/>
    <property type="match status" value="1"/>
</dbReference>
<dbReference type="InterPro" id="IPR051082">
    <property type="entry name" value="Pentapeptide-BTB/POZ_domain"/>
</dbReference>
<dbReference type="AlphaFoldDB" id="A0A1B2DIJ5"/>
<gene>
    <name evidence="1" type="ORF">BBD42_14300</name>
</gene>
<accession>A0A1B2DIJ5</accession>
<sequence>MQENRLELFEEQVADELSQRALLALERYFAAHKEQLAELFVQSFEQLCLYFGERQQEGLQGKLGHITYSLLRTELLAGSPLYMAEATDRTWYMDENSCYGSYDASWAFRDLAGLEKQLLAEARGYFSDSEAALQAEAVRLRTAVQAHRYVISLIRYAMPEAAKLKAYRELEKEVECEVRVGEYMDQSETVYKEDFHQKEAAEVRAYLEQKQELSYTYEVFAELDLARGNYAGIQALYSDFRGSDLSHSSFEGAALVGAKLSLSKLTQASFRYTLLCEADFRGSELQGADFSYCSGPSGMRDPFEWEHPGFVPLRFNGADLSGADFTLANVKGASFIGANLDGAIFEQANIEQALFSASARSQAAFSEEQLAQAIWIEEDGGA</sequence>
<evidence type="ECO:0000313" key="1">
    <source>
        <dbReference type="EMBL" id="ANY67513.1"/>
    </source>
</evidence>
<dbReference type="EMBL" id="CP016808">
    <property type="protein sequence ID" value="ANY67513.1"/>
    <property type="molecule type" value="Genomic_DNA"/>
</dbReference>
<dbReference type="PANTHER" id="PTHR14136">
    <property type="entry name" value="BTB_POZ DOMAIN-CONTAINING PROTEIN KCTD9"/>
    <property type="match status" value="1"/>
</dbReference>
<name>A0A1B2DIJ5_9BACL</name>
<protein>
    <recommendedName>
        <fullName evidence="2">Low-complexity protein</fullName>
    </recommendedName>
</protein>
<dbReference type="RefSeq" id="WP_172455502.1">
    <property type="nucleotide sequence ID" value="NZ_CP016808.1"/>
</dbReference>
<dbReference type="Gene3D" id="2.160.20.80">
    <property type="entry name" value="E3 ubiquitin-protein ligase SopA"/>
    <property type="match status" value="1"/>
</dbReference>
<dbReference type="SUPFAM" id="SSF141571">
    <property type="entry name" value="Pentapeptide repeat-like"/>
    <property type="match status" value="1"/>
</dbReference>